<dbReference type="CDD" id="cd00093">
    <property type="entry name" value="HTH_XRE"/>
    <property type="match status" value="1"/>
</dbReference>
<reference evidence="3" key="1">
    <citation type="submission" date="2020-10" db="EMBL/GenBank/DDBJ databases">
        <authorList>
            <person name="Gilroy R."/>
        </authorList>
    </citation>
    <scope>NUCLEOTIDE SEQUENCE</scope>
    <source>
        <strain evidence="3">ChiW16-3235</strain>
    </source>
</reference>
<evidence type="ECO:0000259" key="2">
    <source>
        <dbReference type="PROSITE" id="PS50943"/>
    </source>
</evidence>
<dbReference type="InterPro" id="IPR010982">
    <property type="entry name" value="Lambda_DNA-bd_dom_sf"/>
</dbReference>
<keyword evidence="1" id="KW-0238">DNA-binding</keyword>
<comment type="caution">
    <text evidence="3">The sequence shown here is derived from an EMBL/GenBank/DDBJ whole genome shotgun (WGS) entry which is preliminary data.</text>
</comment>
<dbReference type="PANTHER" id="PTHR46558:SF13">
    <property type="entry name" value="HTH-TYPE TRANSCRIPTIONAL REGULATOR IMMR"/>
    <property type="match status" value="1"/>
</dbReference>
<accession>A0A9D1E5T4</accession>
<dbReference type="PANTHER" id="PTHR46558">
    <property type="entry name" value="TRACRIPTIONAL REGULATORY PROTEIN-RELATED-RELATED"/>
    <property type="match status" value="1"/>
</dbReference>
<dbReference type="Pfam" id="PF01381">
    <property type="entry name" value="HTH_3"/>
    <property type="match status" value="1"/>
</dbReference>
<dbReference type="Gene3D" id="1.10.260.40">
    <property type="entry name" value="lambda repressor-like DNA-binding domains"/>
    <property type="match status" value="1"/>
</dbReference>
<organism evidence="3 4">
    <name type="scientific">Candidatus Coproplasma avicola</name>
    <dbReference type="NCBI Taxonomy" id="2840744"/>
    <lineage>
        <taxon>Bacteria</taxon>
        <taxon>Bacillati</taxon>
        <taxon>Bacillota</taxon>
        <taxon>Clostridia</taxon>
        <taxon>Eubacteriales</taxon>
        <taxon>Candidatus Coproplasma</taxon>
    </lineage>
</organism>
<dbReference type="AlphaFoldDB" id="A0A9D1E5T4"/>
<sequence>MDLGNNLFNARKKSGLSQEEVAEKLGVSRQTVSKWETDETLPDIRQAKRMAILYNLSLDELISFDMDVKAIEDAIENTSEEVQNKVDWTKMWSKKYPVLATYQSTVNTSIYAEELDKLLCDLEKRYGYSRLDSLLVLKDILAHTWNKKR</sequence>
<protein>
    <submittedName>
        <fullName evidence="3">Helix-turn-helix transcriptional regulator</fullName>
    </submittedName>
</protein>
<dbReference type="EMBL" id="DVHK01000030">
    <property type="protein sequence ID" value="HIR66662.1"/>
    <property type="molecule type" value="Genomic_DNA"/>
</dbReference>
<dbReference type="PROSITE" id="PS50943">
    <property type="entry name" value="HTH_CROC1"/>
    <property type="match status" value="1"/>
</dbReference>
<feature type="domain" description="HTH cro/C1-type" evidence="2">
    <location>
        <begin position="9"/>
        <end position="61"/>
    </location>
</feature>
<name>A0A9D1E5T4_9FIRM</name>
<dbReference type="SUPFAM" id="SSF47413">
    <property type="entry name" value="lambda repressor-like DNA-binding domains"/>
    <property type="match status" value="1"/>
</dbReference>
<evidence type="ECO:0000256" key="1">
    <source>
        <dbReference type="ARBA" id="ARBA00023125"/>
    </source>
</evidence>
<proteinExistence type="predicted"/>
<reference evidence="3" key="2">
    <citation type="journal article" date="2021" name="PeerJ">
        <title>Extensive microbial diversity within the chicken gut microbiome revealed by metagenomics and culture.</title>
        <authorList>
            <person name="Gilroy R."/>
            <person name="Ravi A."/>
            <person name="Getino M."/>
            <person name="Pursley I."/>
            <person name="Horton D.L."/>
            <person name="Alikhan N.F."/>
            <person name="Baker D."/>
            <person name="Gharbi K."/>
            <person name="Hall N."/>
            <person name="Watson M."/>
            <person name="Adriaenssens E.M."/>
            <person name="Foster-Nyarko E."/>
            <person name="Jarju S."/>
            <person name="Secka A."/>
            <person name="Antonio M."/>
            <person name="Oren A."/>
            <person name="Chaudhuri R.R."/>
            <person name="La Ragione R."/>
            <person name="Hildebrand F."/>
            <person name="Pallen M.J."/>
        </authorList>
    </citation>
    <scope>NUCLEOTIDE SEQUENCE</scope>
    <source>
        <strain evidence="3">ChiW16-3235</strain>
    </source>
</reference>
<evidence type="ECO:0000313" key="4">
    <source>
        <dbReference type="Proteomes" id="UP000823913"/>
    </source>
</evidence>
<dbReference type="GO" id="GO:0003677">
    <property type="term" value="F:DNA binding"/>
    <property type="evidence" value="ECO:0007669"/>
    <property type="project" value="UniProtKB-KW"/>
</dbReference>
<evidence type="ECO:0000313" key="3">
    <source>
        <dbReference type="EMBL" id="HIR66662.1"/>
    </source>
</evidence>
<dbReference type="Proteomes" id="UP000823913">
    <property type="component" value="Unassembled WGS sequence"/>
</dbReference>
<gene>
    <name evidence="3" type="ORF">IAB94_01295</name>
</gene>
<dbReference type="InterPro" id="IPR001387">
    <property type="entry name" value="Cro/C1-type_HTH"/>
</dbReference>
<dbReference type="SMART" id="SM00530">
    <property type="entry name" value="HTH_XRE"/>
    <property type="match status" value="1"/>
</dbReference>